<keyword evidence="1" id="KW-1133">Transmembrane helix</keyword>
<accession>A0A1X6PAU8</accession>
<feature type="transmembrane region" description="Helical" evidence="1">
    <location>
        <begin position="115"/>
        <end position="141"/>
    </location>
</feature>
<feature type="transmembrane region" description="Helical" evidence="1">
    <location>
        <begin position="287"/>
        <end position="306"/>
    </location>
</feature>
<evidence type="ECO:0000256" key="1">
    <source>
        <dbReference type="SAM" id="Phobius"/>
    </source>
</evidence>
<feature type="transmembrane region" description="Helical" evidence="1">
    <location>
        <begin position="254"/>
        <end position="275"/>
    </location>
</feature>
<evidence type="ECO:0000313" key="2">
    <source>
        <dbReference type="EMBL" id="OSX78029.1"/>
    </source>
</evidence>
<keyword evidence="1" id="KW-0472">Membrane</keyword>
<feature type="transmembrane region" description="Helical" evidence="1">
    <location>
        <begin position="211"/>
        <end position="234"/>
    </location>
</feature>
<reference evidence="2 3" key="1">
    <citation type="submission" date="2017-03" db="EMBL/GenBank/DDBJ databases">
        <title>WGS assembly of Porphyra umbilicalis.</title>
        <authorList>
            <person name="Brawley S.H."/>
            <person name="Blouin N.A."/>
            <person name="Ficko-Blean E."/>
            <person name="Wheeler G.L."/>
            <person name="Lohr M."/>
            <person name="Goodson H.V."/>
            <person name="Jenkins J.W."/>
            <person name="Blaby-Haas C.E."/>
            <person name="Helliwell K.E."/>
            <person name="Chan C."/>
            <person name="Marriage T."/>
            <person name="Bhattacharya D."/>
            <person name="Klein A.S."/>
            <person name="Badis Y."/>
            <person name="Brodie J."/>
            <person name="Cao Y."/>
            <person name="Collen J."/>
            <person name="Dittami S.M."/>
            <person name="Gachon C.M."/>
            <person name="Green B.R."/>
            <person name="Karpowicz S."/>
            <person name="Kim J.W."/>
            <person name="Kudahl U."/>
            <person name="Lin S."/>
            <person name="Michel G."/>
            <person name="Mittag M."/>
            <person name="Olson B.J."/>
            <person name="Pangilinan J."/>
            <person name="Peng Y."/>
            <person name="Qiu H."/>
            <person name="Shu S."/>
            <person name="Singer J.T."/>
            <person name="Smith A.G."/>
            <person name="Sprecher B.N."/>
            <person name="Wagner V."/>
            <person name="Wang W."/>
            <person name="Wang Z.-Y."/>
            <person name="Yan J."/>
            <person name="Yarish C."/>
            <person name="Zoeuner-Riek S."/>
            <person name="Zhuang Y."/>
            <person name="Zou Y."/>
            <person name="Lindquist E.A."/>
            <person name="Grimwood J."/>
            <person name="Barry K."/>
            <person name="Rokhsar D.S."/>
            <person name="Schmutz J."/>
            <person name="Stiller J.W."/>
            <person name="Grossman A.R."/>
            <person name="Prochnik S.E."/>
        </authorList>
    </citation>
    <scope>NUCLEOTIDE SEQUENCE [LARGE SCALE GENOMIC DNA]</scope>
    <source>
        <strain evidence="2">4086291</strain>
    </source>
</reference>
<dbReference type="AlphaFoldDB" id="A0A1X6PAU8"/>
<dbReference type="OrthoDB" id="5105at2759"/>
<feature type="transmembrane region" description="Helical" evidence="1">
    <location>
        <begin position="82"/>
        <end position="108"/>
    </location>
</feature>
<gene>
    <name evidence="2" type="ORF">BU14_0125s0017</name>
</gene>
<keyword evidence="1" id="KW-0812">Transmembrane</keyword>
<evidence type="ECO:0000313" key="3">
    <source>
        <dbReference type="Proteomes" id="UP000218209"/>
    </source>
</evidence>
<feature type="transmembrane region" description="Helical" evidence="1">
    <location>
        <begin position="161"/>
        <end position="191"/>
    </location>
</feature>
<proteinExistence type="predicted"/>
<keyword evidence="3" id="KW-1185">Reference proteome</keyword>
<feature type="transmembrane region" description="Helical" evidence="1">
    <location>
        <begin position="41"/>
        <end position="62"/>
    </location>
</feature>
<dbReference type="EMBL" id="KV918822">
    <property type="protein sequence ID" value="OSX78029.1"/>
    <property type="molecule type" value="Genomic_DNA"/>
</dbReference>
<name>A0A1X6PAU8_PORUM</name>
<protein>
    <submittedName>
        <fullName evidence="2">Uncharacterized protein</fullName>
    </submittedName>
</protein>
<feature type="transmembrane region" description="Helical" evidence="1">
    <location>
        <begin position="318"/>
        <end position="336"/>
    </location>
</feature>
<dbReference type="Proteomes" id="UP000218209">
    <property type="component" value="Unassembled WGS sequence"/>
</dbReference>
<organism evidence="2 3">
    <name type="scientific">Porphyra umbilicalis</name>
    <name type="common">Purple laver</name>
    <name type="synonym">Red alga</name>
    <dbReference type="NCBI Taxonomy" id="2786"/>
    <lineage>
        <taxon>Eukaryota</taxon>
        <taxon>Rhodophyta</taxon>
        <taxon>Bangiophyceae</taxon>
        <taxon>Bangiales</taxon>
        <taxon>Bangiaceae</taxon>
        <taxon>Porphyra</taxon>
    </lineage>
</organism>
<sequence length="350" mass="37029">MDTHSTGSDVEATGAKAPMGMAALVGLSAAEVKHRRKRQEAAAMLLLWSALVLTEGTVRFVLSRPAEDLTPANRLSSAPPPLLRFFGALFECIFGITGILVGAGALLFNAHNRMVTIAFLVTQTVMSWFTFIIYVFLLPAYKSAFLTKPVFPFDSISESRAFITMGILTSVSLCLALQGGQFAMGLSLLAYQAPPGKASETDANKAAIRGVFWNGNMVLGGLSTTVAGALLLAAENGGAGRLDSTFGAPPHVGVFPLMTLCVGLVMTFCGGLGMLASMRSNLVKAHIIYSAVTWVYMYLNFTIVQLGATRPAAPTQAAAFHSGLVLLTALIGPYFSNQAKQVRAERVAAQ</sequence>